<evidence type="ECO:0000313" key="2">
    <source>
        <dbReference type="Proteomes" id="UP001153709"/>
    </source>
</evidence>
<dbReference type="AlphaFoldDB" id="A0A9P0DXL4"/>
<keyword evidence="2" id="KW-1185">Reference proteome</keyword>
<comment type="caution">
    <text evidence="1">The sequence shown here is derived from an EMBL/GenBank/DDBJ whole genome shotgun (WGS) entry which is preliminary data.</text>
</comment>
<dbReference type="Proteomes" id="UP001153709">
    <property type="component" value="Unassembled WGS sequence"/>
</dbReference>
<sequence>MNKTSTENVKSIPKTLVVKKDKKVSNLSQRFYNSECIGEESIVEIASEIHSKESRDIQEKDLENNLSQDLSAVLVERKDVRKHKKYQKKLSHKFTN</sequence>
<proteinExistence type="predicted"/>
<gene>
    <name evidence="1" type="ORF">DIABBA_LOCUS27</name>
</gene>
<protein>
    <submittedName>
        <fullName evidence="1">Uncharacterized protein</fullName>
    </submittedName>
</protein>
<reference evidence="1" key="1">
    <citation type="submission" date="2022-01" db="EMBL/GenBank/DDBJ databases">
        <authorList>
            <person name="King R."/>
        </authorList>
    </citation>
    <scope>NUCLEOTIDE SEQUENCE</scope>
</reference>
<evidence type="ECO:0000313" key="1">
    <source>
        <dbReference type="EMBL" id="CAH1223173.1"/>
    </source>
</evidence>
<organism evidence="1 2">
    <name type="scientific">Diabrotica balteata</name>
    <name type="common">Banded cucumber beetle</name>
    <dbReference type="NCBI Taxonomy" id="107213"/>
    <lineage>
        <taxon>Eukaryota</taxon>
        <taxon>Metazoa</taxon>
        <taxon>Ecdysozoa</taxon>
        <taxon>Arthropoda</taxon>
        <taxon>Hexapoda</taxon>
        <taxon>Insecta</taxon>
        <taxon>Pterygota</taxon>
        <taxon>Neoptera</taxon>
        <taxon>Endopterygota</taxon>
        <taxon>Coleoptera</taxon>
        <taxon>Polyphaga</taxon>
        <taxon>Cucujiformia</taxon>
        <taxon>Chrysomeloidea</taxon>
        <taxon>Chrysomelidae</taxon>
        <taxon>Galerucinae</taxon>
        <taxon>Diabroticina</taxon>
        <taxon>Diabroticites</taxon>
        <taxon>Diabrotica</taxon>
    </lineage>
</organism>
<accession>A0A9P0DXL4</accession>
<dbReference type="EMBL" id="CAKJVB030000001">
    <property type="protein sequence ID" value="CAH1223173.1"/>
    <property type="molecule type" value="Genomic_DNA"/>
</dbReference>
<name>A0A9P0DXL4_DIABA</name>